<dbReference type="AlphaFoldDB" id="A0A975H706"/>
<dbReference type="EMBL" id="CP071796">
    <property type="protein sequence ID" value="QTD46532.1"/>
    <property type="molecule type" value="Genomic_DNA"/>
</dbReference>
<accession>A0A975H706</accession>
<name>A0A975H706_9BURK</name>
<reference evidence="2" key="1">
    <citation type="submission" date="2021-03" db="EMBL/GenBank/DDBJ databases">
        <title>Ottowia sp. 27C isolated from the cloaca of a Giant Asian pond turtle (Heosemys grandis).</title>
        <authorList>
            <person name="Spergser J."/>
            <person name="Busse H.-J."/>
        </authorList>
    </citation>
    <scope>NUCLEOTIDE SEQUENCE</scope>
    <source>
        <strain evidence="2">27C</strain>
    </source>
</reference>
<dbReference type="RefSeq" id="WP_208010431.1">
    <property type="nucleotide sequence ID" value="NZ_CP071796.1"/>
</dbReference>
<organism evidence="2 3">
    <name type="scientific">Ottowia testudinis</name>
    <dbReference type="NCBI Taxonomy" id="2816950"/>
    <lineage>
        <taxon>Bacteria</taxon>
        <taxon>Pseudomonadati</taxon>
        <taxon>Pseudomonadota</taxon>
        <taxon>Betaproteobacteria</taxon>
        <taxon>Burkholderiales</taxon>
        <taxon>Comamonadaceae</taxon>
        <taxon>Ottowia</taxon>
    </lineage>
</organism>
<evidence type="ECO:0000313" key="3">
    <source>
        <dbReference type="Proteomes" id="UP000663903"/>
    </source>
</evidence>
<proteinExistence type="predicted"/>
<evidence type="ECO:0000313" key="2">
    <source>
        <dbReference type="EMBL" id="QTD46532.1"/>
    </source>
</evidence>
<dbReference type="Proteomes" id="UP000663903">
    <property type="component" value="Chromosome"/>
</dbReference>
<dbReference type="KEGG" id="otd:J1M35_06530"/>
<evidence type="ECO:0000256" key="1">
    <source>
        <dbReference type="SAM" id="MobiDB-lite"/>
    </source>
</evidence>
<feature type="region of interest" description="Disordered" evidence="1">
    <location>
        <begin position="149"/>
        <end position="179"/>
    </location>
</feature>
<keyword evidence="3" id="KW-1185">Reference proteome</keyword>
<gene>
    <name evidence="2" type="ORF">J1M35_06530</name>
</gene>
<protein>
    <submittedName>
        <fullName evidence="2">Uncharacterized protein</fullName>
    </submittedName>
</protein>
<feature type="compositionally biased region" description="Low complexity" evidence="1">
    <location>
        <begin position="159"/>
        <end position="171"/>
    </location>
</feature>
<sequence length="179" mass="19266">MADLLAVSGYTRDQMRGLLDAMPVFARRNTAARIAKTYSAQELLLVRTCTQLETRYGLQRGTVANFSDPLRSVLIGPRPVSKTASLLLSFDPADVHYLEATGGFEEGLLVPLAPIFQVVDDYLLPGTAQLNWHQHNLGFVPQTVDSVVTSAPASPPAAPASSAKPATSHAPASRKRRAQ</sequence>